<reference evidence="8 9" key="1">
    <citation type="journal article" date="2011" name="Proc. Natl. Acad. Sci. U.S.A.">
        <title>Evolutionary erosion of yeast sex chromosomes by mating-type switching accidents.</title>
        <authorList>
            <person name="Gordon J.L."/>
            <person name="Armisen D."/>
            <person name="Proux-Wera E."/>
            <person name="Oheigeartaigh S.S."/>
            <person name="Byrne K.P."/>
            <person name="Wolfe K.H."/>
        </authorList>
    </citation>
    <scope>NUCLEOTIDE SEQUENCE [LARGE SCALE GENOMIC DNA]</scope>
    <source>
        <strain evidence="9">ATCC 22294 / BCRC 22015 / CBS 2517 / CECT 1963 / NBRC 1671 / NRRL Y-8276</strain>
    </source>
</reference>
<dbReference type="Proteomes" id="UP000005220">
    <property type="component" value="Chromosome 8"/>
</dbReference>
<gene>
    <name evidence="8" type="primary">KAFR0H03230</name>
    <name evidence="8" type="ORF">KAFR_0H03230</name>
</gene>
<comment type="pathway">
    <text evidence="1 6">tRNA modification; wybutosine-tRNA(Phe) biosynthesis.</text>
</comment>
<keyword evidence="3 6" id="KW-0949">S-adenosyl-L-methionine</keyword>
<keyword evidence="9" id="KW-1185">Reference proteome</keyword>
<dbReference type="GO" id="GO:0031591">
    <property type="term" value="P:wybutosine biosynthetic process"/>
    <property type="evidence" value="ECO:0007669"/>
    <property type="project" value="EnsemblFungi"/>
</dbReference>
<dbReference type="PANTHER" id="PTHR23245:SF25">
    <property type="entry name" value="TRNA WYBUTOSINE-SYNTHESIZING PROTEIN 2 HOMOLOG"/>
    <property type="match status" value="1"/>
</dbReference>
<dbReference type="PANTHER" id="PTHR23245">
    <property type="entry name" value="TRNA METHYLTRANSFERASE"/>
    <property type="match status" value="1"/>
</dbReference>
<evidence type="ECO:0000259" key="7">
    <source>
        <dbReference type="PROSITE" id="PS51684"/>
    </source>
</evidence>
<comment type="catalytic activity">
    <reaction evidence="5">
        <text>4-demethylwyosine(37) in tRNA(Phe) + S-adenosyl-L-methionine = 4-demethyl-7-[(3S)-3-amino-3-carboxypropyl]wyosine(37) in tRNA(Phe) + S-methyl-5'-thioadenosine + H(+)</text>
        <dbReference type="Rhea" id="RHEA:36355"/>
        <dbReference type="Rhea" id="RHEA-COMP:10164"/>
        <dbReference type="Rhea" id="RHEA-COMP:10378"/>
        <dbReference type="ChEBI" id="CHEBI:15378"/>
        <dbReference type="ChEBI" id="CHEBI:17509"/>
        <dbReference type="ChEBI" id="CHEBI:59789"/>
        <dbReference type="ChEBI" id="CHEBI:64315"/>
        <dbReference type="ChEBI" id="CHEBI:73550"/>
        <dbReference type="EC" id="2.5.1.114"/>
    </reaction>
</comment>
<keyword evidence="6" id="KW-0963">Cytoplasm</keyword>
<accession>H2AZH7</accession>
<proteinExistence type="inferred from homology"/>
<evidence type="ECO:0000313" key="8">
    <source>
        <dbReference type="EMBL" id="CCF59733.1"/>
    </source>
</evidence>
<dbReference type="PIRSF" id="PIRSF038972">
    <property type="entry name" value="Trm12"/>
    <property type="match status" value="1"/>
</dbReference>
<dbReference type="GO" id="GO:0030488">
    <property type="term" value="P:tRNA methylation"/>
    <property type="evidence" value="ECO:0007669"/>
    <property type="project" value="EnsemblFungi"/>
</dbReference>
<name>H2AZH7_KAZAF</name>
<dbReference type="GO" id="GO:0008757">
    <property type="term" value="F:S-adenosylmethionine-dependent methyltransferase activity"/>
    <property type="evidence" value="ECO:0007669"/>
    <property type="project" value="EnsemblFungi"/>
</dbReference>
<dbReference type="GO" id="GO:0102522">
    <property type="term" value="F:tRNA 4-demethylwyosine alpha-amino-alpha-carboxypropyltransferase activity"/>
    <property type="evidence" value="ECO:0007669"/>
    <property type="project" value="UniProtKB-EC"/>
</dbReference>
<dbReference type="GO" id="GO:0005737">
    <property type="term" value="C:cytoplasm"/>
    <property type="evidence" value="ECO:0007669"/>
    <property type="project" value="UniProtKB-SubCell"/>
</dbReference>
<organism evidence="8 9">
    <name type="scientific">Kazachstania africana (strain ATCC 22294 / BCRC 22015 / CBS 2517 / CECT 1963 / NBRC 1671 / NRRL Y-8276)</name>
    <name type="common">Yeast</name>
    <name type="synonym">Kluyveromyces africanus</name>
    <dbReference type="NCBI Taxonomy" id="1071382"/>
    <lineage>
        <taxon>Eukaryota</taxon>
        <taxon>Fungi</taxon>
        <taxon>Dikarya</taxon>
        <taxon>Ascomycota</taxon>
        <taxon>Saccharomycotina</taxon>
        <taxon>Saccharomycetes</taxon>
        <taxon>Saccharomycetales</taxon>
        <taxon>Saccharomycetaceae</taxon>
        <taxon>Kazachstania</taxon>
    </lineage>
</organism>
<dbReference type="OrthoDB" id="2387925at2759"/>
<dbReference type="HOGENOM" id="CLU_023588_1_0_1"/>
<evidence type="ECO:0000256" key="3">
    <source>
        <dbReference type="ARBA" id="ARBA00022691"/>
    </source>
</evidence>
<keyword evidence="4 6" id="KW-0819">tRNA processing</keyword>
<dbReference type="RefSeq" id="XP_003958868.1">
    <property type="nucleotide sequence ID" value="XM_003958819.1"/>
</dbReference>
<dbReference type="eggNOG" id="KOG1227">
    <property type="taxonomic scope" value="Eukaryota"/>
</dbReference>
<dbReference type="SUPFAM" id="SSF53335">
    <property type="entry name" value="S-adenosyl-L-methionine-dependent methyltransferases"/>
    <property type="match status" value="1"/>
</dbReference>
<dbReference type="InterPro" id="IPR029063">
    <property type="entry name" value="SAM-dependent_MTases_sf"/>
</dbReference>
<feature type="domain" description="SAM-dependent methyltransferase TRM5/TYW2-type" evidence="7">
    <location>
        <begin position="107"/>
        <end position="406"/>
    </location>
</feature>
<dbReference type="InterPro" id="IPR056743">
    <property type="entry name" value="TRM5-TYW2-like_MTfase"/>
</dbReference>
<dbReference type="AlphaFoldDB" id="H2AZH7"/>
<dbReference type="InterPro" id="IPR030382">
    <property type="entry name" value="MeTrfase_TRM5/TYW2"/>
</dbReference>
<dbReference type="EMBL" id="HE650828">
    <property type="protein sequence ID" value="CCF59733.1"/>
    <property type="molecule type" value="Genomic_DNA"/>
</dbReference>
<dbReference type="KEGG" id="kaf:KAFR_0H03230"/>
<evidence type="ECO:0000256" key="1">
    <source>
        <dbReference type="ARBA" id="ARBA00004797"/>
    </source>
</evidence>
<dbReference type="UniPathway" id="UPA00375"/>
<sequence length="408" mass="47806">MPLEIVVNDARDIKKTKTRLEEEGLFVKPIYRDGELSIIKTKIESQDILEGMFPRMKFRHYLLDGKSNESNNMEEPRDILTFTKNYFRTTLTDEDMETLLDHVPLKYSIYPPILLLNNSEKRSFQNEAFQMILVKNNVNVNKFYTELLKFLRVKFIFANKPILNQDVLRQPHNLVRLFSLDDSVRDESIWCELKQNGIWQVWNPCFTMFSRGNVKEKKRVLDTFEDIKGNDVVDLYCGIGYFSFSYLKRGCRYFFGFDLNQWSINGFHKGLQLNKLDKGSSCYVFQETNEMSLSRIAHFRETQNNNALLRIRHINLGLLPSSKQGWPVALNLISQHHDWESCPKVTLHIHENVHSEAINDNSFARSTVQTLQTLNALYQYTDTHLERIKTFAPDVWHVCLDIDVSLSA</sequence>
<comment type="function">
    <text evidence="6">S-adenosyl-L-methionine-dependent transferase that acts as a component of the wybutosine biosynthesis pathway. Wybutosine is a hyper modified guanosine with a tricyclic base found at the 3'-position adjacent to the anticodon of eukaryotic phenylalanine tRNA. Catalyzes the transfer of the alpha-amino-alpha-carboxypropyl (acp) group from S-adenosyl-L-methionine to the C-7 position of 4-demethylwyosine (imG-14) to produce wybutosine-86.</text>
</comment>
<evidence type="ECO:0000256" key="6">
    <source>
        <dbReference type="PIRNR" id="PIRNR038972"/>
    </source>
</evidence>
<dbReference type="FunCoup" id="H2AZH7">
    <property type="interactions" value="45"/>
</dbReference>
<dbReference type="Pfam" id="PF02475">
    <property type="entry name" value="TRM5-TYW2_MTfase"/>
    <property type="match status" value="1"/>
</dbReference>
<dbReference type="InParanoid" id="H2AZH7"/>
<dbReference type="GO" id="GO:0008175">
    <property type="term" value="F:tRNA methyltransferase activity"/>
    <property type="evidence" value="ECO:0007669"/>
    <property type="project" value="TreeGrafter"/>
</dbReference>
<evidence type="ECO:0000256" key="5">
    <source>
        <dbReference type="ARBA" id="ARBA00049400"/>
    </source>
</evidence>
<comment type="similarity">
    <text evidence="6">Belongs to the class I-like SAM-binding methyltransferase superfamily. TRM5/TYW2 family.</text>
</comment>
<dbReference type="Gene3D" id="3.40.50.150">
    <property type="entry name" value="Vaccinia Virus protein VP39"/>
    <property type="match status" value="1"/>
</dbReference>
<dbReference type="InterPro" id="IPR026274">
    <property type="entry name" value="tRNA_wybutosine_synth_prot_2"/>
</dbReference>
<dbReference type="GeneID" id="13887729"/>
<dbReference type="PROSITE" id="PS51684">
    <property type="entry name" value="SAM_MT_TRM5_TYW2"/>
    <property type="match status" value="1"/>
</dbReference>
<protein>
    <recommendedName>
        <fullName evidence="6">tRNA wybutosine-synthesizing protein 2</fullName>
        <shortName evidence="6">tRNA-yW-synthesizing protein 2</shortName>
    </recommendedName>
    <alternativeName>
        <fullName evidence="6">tRNA(Phe) (4-demethylwyosine(37)-C(7)) aminocarboxypropyltransferase</fullName>
    </alternativeName>
</protein>
<keyword evidence="2 6" id="KW-0808">Transferase</keyword>
<evidence type="ECO:0000313" key="9">
    <source>
        <dbReference type="Proteomes" id="UP000005220"/>
    </source>
</evidence>
<evidence type="ECO:0000256" key="4">
    <source>
        <dbReference type="ARBA" id="ARBA00022694"/>
    </source>
</evidence>
<dbReference type="STRING" id="1071382.H2AZH7"/>
<comment type="subcellular location">
    <subcellularLocation>
        <location evidence="6">Cytoplasm</location>
    </subcellularLocation>
</comment>
<evidence type="ECO:0000256" key="2">
    <source>
        <dbReference type="ARBA" id="ARBA00022679"/>
    </source>
</evidence>